<reference evidence="3" key="1">
    <citation type="submission" date="2020-09" db="EMBL/GenBank/DDBJ databases">
        <title>Hoyosella lacisalsi sp. nov., a halotolerant actinobacterium isolated from soil of Lake Gudzhirganskoe.</title>
        <authorList>
            <person name="Yang Q."/>
            <person name="Guo P.Y."/>
            <person name="Liu S.W."/>
            <person name="Li F.N."/>
            <person name="Sun C.H."/>
        </authorList>
    </citation>
    <scope>NUCLEOTIDE SEQUENCE</scope>
    <source>
        <strain evidence="3">G463</strain>
    </source>
</reference>
<dbReference type="InterPro" id="IPR011050">
    <property type="entry name" value="Pectin_lyase_fold/virulence"/>
</dbReference>
<dbReference type="InterPro" id="IPR006626">
    <property type="entry name" value="PbH1"/>
</dbReference>
<evidence type="ECO:0000313" key="4">
    <source>
        <dbReference type="Proteomes" id="UP000642993"/>
    </source>
</evidence>
<dbReference type="PROSITE" id="PS51318">
    <property type="entry name" value="TAT"/>
    <property type="match status" value="1"/>
</dbReference>
<comment type="caution">
    <text evidence="3">The sequence shown here is derived from an EMBL/GenBank/DDBJ whole genome shotgun (WGS) entry which is preliminary data.</text>
</comment>
<dbReference type="InterPro" id="IPR012334">
    <property type="entry name" value="Pectin_lyas_fold"/>
</dbReference>
<organism evidence="3 4">
    <name type="scientific">Lolliginicoccus lacisalsi</name>
    <dbReference type="NCBI Taxonomy" id="2742202"/>
    <lineage>
        <taxon>Bacteria</taxon>
        <taxon>Bacillati</taxon>
        <taxon>Actinomycetota</taxon>
        <taxon>Actinomycetes</taxon>
        <taxon>Mycobacteriales</taxon>
        <taxon>Hoyosellaceae</taxon>
        <taxon>Lolliginicoccus</taxon>
    </lineage>
</organism>
<dbReference type="SMART" id="SM00710">
    <property type="entry name" value="PbH1"/>
    <property type="match status" value="4"/>
</dbReference>
<sequence>MVRRTPSRRAFLRLGGVSLAAAALAPHAFGSTAFTDPRPARLASRPGSITLLSSLGNRYIVDRATLLAAPDASSVIQDAIDAAAADGIPTVELPPGDPDDYACHSAVHLKGRSLIGVGTTLTVGSAIPARALLNASGITGGSKPSLNEDHGSGSTRIRIPDELRGSMAAGTVLGIEARVQTTGPATTGTGQQGWAFEMHQVDRVRGPFAYLDEPLIWDYPVAAGARAFIIQPVSDFAIEGIRITATDAHSQPIRGVLVREAIRPTIDVALLDAGGGVLVLNSMHSTIRAQVDALPRYYDEFGYGVVIAGASAYATAEVNGGNCRHLFSTLADERPSPTGGANEQWGDPRHLVVRGSGWAGPDSLAVWDTHPYGYDITFDRCDAHGGGSDAAGFQIRNRNVALSQCSSTSAGNVAARLAPGQASGVRITGGSFTGAARAGIGLAAGCSVSGATIRGNGEAGIIVNDESTQATVANSLIESNAGFGVQDQSSGEHTGVLLEGNTIPYSDTQHLGVLLPQSDMIIRENHFRGFASVDAAIHQPGPNVQIVNNTAGA</sequence>
<dbReference type="RefSeq" id="WP_192038494.1">
    <property type="nucleotide sequence ID" value="NZ_JACYWE010000003.1"/>
</dbReference>
<keyword evidence="1" id="KW-0732">Signal</keyword>
<name>A0A927JBF2_9ACTN</name>
<dbReference type="InterPro" id="IPR039448">
    <property type="entry name" value="Beta_helix"/>
</dbReference>
<feature type="signal peptide" evidence="1">
    <location>
        <begin position="1"/>
        <end position="33"/>
    </location>
</feature>
<protein>
    <submittedName>
        <fullName evidence="3">Right-handed parallel beta-helix repeat-containing protein</fullName>
    </submittedName>
</protein>
<proteinExistence type="predicted"/>
<gene>
    <name evidence="3" type="ORF">HT102_05865</name>
</gene>
<evidence type="ECO:0000259" key="2">
    <source>
        <dbReference type="Pfam" id="PF13229"/>
    </source>
</evidence>
<dbReference type="InterPro" id="IPR006311">
    <property type="entry name" value="TAT_signal"/>
</dbReference>
<accession>A0A927JBF2</accession>
<dbReference type="Proteomes" id="UP000642993">
    <property type="component" value="Unassembled WGS sequence"/>
</dbReference>
<dbReference type="SUPFAM" id="SSF51126">
    <property type="entry name" value="Pectin lyase-like"/>
    <property type="match status" value="1"/>
</dbReference>
<dbReference type="AlphaFoldDB" id="A0A927JBF2"/>
<feature type="domain" description="Right handed beta helix" evidence="2">
    <location>
        <begin position="375"/>
        <end position="503"/>
    </location>
</feature>
<evidence type="ECO:0000256" key="1">
    <source>
        <dbReference type="SAM" id="SignalP"/>
    </source>
</evidence>
<evidence type="ECO:0000313" key="3">
    <source>
        <dbReference type="EMBL" id="MBD8506008.1"/>
    </source>
</evidence>
<feature type="chain" id="PRO_5039006550" evidence="1">
    <location>
        <begin position="34"/>
        <end position="553"/>
    </location>
</feature>
<keyword evidence="4" id="KW-1185">Reference proteome</keyword>
<dbReference type="Gene3D" id="2.160.20.10">
    <property type="entry name" value="Single-stranded right-handed beta-helix, Pectin lyase-like"/>
    <property type="match status" value="1"/>
</dbReference>
<dbReference type="EMBL" id="JACYWE010000003">
    <property type="protein sequence ID" value="MBD8506008.1"/>
    <property type="molecule type" value="Genomic_DNA"/>
</dbReference>
<dbReference type="Pfam" id="PF13229">
    <property type="entry name" value="Beta_helix"/>
    <property type="match status" value="1"/>
</dbReference>